<protein>
    <submittedName>
        <fullName evidence="4">Type I restriction enzyme HsdR N-terminal domain-containing protein</fullName>
    </submittedName>
</protein>
<dbReference type="Pfam" id="PF13588">
    <property type="entry name" value="HSDR_N_2"/>
    <property type="match status" value="1"/>
</dbReference>
<dbReference type="Gene3D" id="1.10.443.10">
    <property type="entry name" value="Intergrase catalytic core"/>
    <property type="match status" value="1"/>
</dbReference>
<accession>A0A7X0VEG0</accession>
<dbReference type="InterPro" id="IPR002104">
    <property type="entry name" value="Integrase_catalytic"/>
</dbReference>
<dbReference type="InterPro" id="IPR011010">
    <property type="entry name" value="DNA_brk_join_enz"/>
</dbReference>
<dbReference type="InterPro" id="IPR010998">
    <property type="entry name" value="Integrase_recombinase_N"/>
</dbReference>
<dbReference type="Pfam" id="PF00589">
    <property type="entry name" value="Phage_integrase"/>
    <property type="match status" value="1"/>
</dbReference>
<evidence type="ECO:0000313" key="4">
    <source>
        <dbReference type="EMBL" id="MBB6670238.1"/>
    </source>
</evidence>
<dbReference type="InterPro" id="IPR013762">
    <property type="entry name" value="Integrase-like_cat_sf"/>
</dbReference>
<dbReference type="GO" id="GO:0003677">
    <property type="term" value="F:DNA binding"/>
    <property type="evidence" value="ECO:0007669"/>
    <property type="project" value="UniProtKB-KW"/>
</dbReference>
<dbReference type="AlphaFoldDB" id="A0A7X0VEG0"/>
<dbReference type="EMBL" id="JACJVP010000007">
    <property type="protein sequence ID" value="MBB6670238.1"/>
    <property type="molecule type" value="Genomic_DNA"/>
</dbReference>
<organism evidence="4 5">
    <name type="scientific">Cohnella nanjingensis</name>
    <dbReference type="NCBI Taxonomy" id="1387779"/>
    <lineage>
        <taxon>Bacteria</taxon>
        <taxon>Bacillati</taxon>
        <taxon>Bacillota</taxon>
        <taxon>Bacilli</taxon>
        <taxon>Bacillales</taxon>
        <taxon>Paenibacillaceae</taxon>
        <taxon>Cohnella</taxon>
    </lineage>
</organism>
<feature type="domain" description="Tyr recombinase" evidence="3">
    <location>
        <begin position="263"/>
        <end position="463"/>
    </location>
</feature>
<sequence length="469" mass="55889">MINLSDLKKVFDELKNLNEENIKIKIVVELFKRLGYDSNNFIFEHPVYHRDKRVDFIYEDVSKQAIYFETKRGDRDLTARDIVQLASYLHIRNIEWGFLCNGKRLILLNDRIQPTSQNETSLEDKIVFDLNIYSSRDKKTLDFITHASLLQMHTTNYFRDVAQFRAIKFPLGSGSWRVYKSTLMNFYTYYAEREKKYRPLEQVRIDDFERYLKYDQKNKESHKKSVNSEQTFNNKYSHLRSMFIELKKSGIIASHHFDQDRNKLITALDTVDVSKSSDHLNLINLKSIIRFFLDSENSIRDVTMLLLCVYLGLERSTLRTLKWSMFNTQFTILKLSERTITLPSRITHYLKLLREDINTKGIKGEYLFYTRYWKKFNIFSETAINEIFARLQRIDNEDPSWKVFSPQYFRMNMPRILFQNGYSIEEISYLFGLDLQSLSKLITQEDIYEKVKIIGSEQINKHPFGVVLT</sequence>
<proteinExistence type="predicted"/>
<dbReference type="GO" id="GO:0006310">
    <property type="term" value="P:DNA recombination"/>
    <property type="evidence" value="ECO:0007669"/>
    <property type="project" value="UniProtKB-KW"/>
</dbReference>
<dbReference type="PROSITE" id="PS51898">
    <property type="entry name" value="TYR_RECOMBINASE"/>
    <property type="match status" value="1"/>
</dbReference>
<evidence type="ECO:0000256" key="1">
    <source>
        <dbReference type="ARBA" id="ARBA00023125"/>
    </source>
</evidence>
<keyword evidence="2" id="KW-0233">DNA recombination</keyword>
<name>A0A7X0VEG0_9BACL</name>
<gene>
    <name evidence="4" type="ORF">H7C19_06010</name>
</gene>
<evidence type="ECO:0000256" key="2">
    <source>
        <dbReference type="ARBA" id="ARBA00023172"/>
    </source>
</evidence>
<dbReference type="RefSeq" id="WP_185141680.1">
    <property type="nucleotide sequence ID" value="NZ_JACJVP010000007.1"/>
</dbReference>
<evidence type="ECO:0000313" key="5">
    <source>
        <dbReference type="Proteomes" id="UP000547209"/>
    </source>
</evidence>
<dbReference type="SUPFAM" id="SSF56349">
    <property type="entry name" value="DNA breaking-rejoining enzymes"/>
    <property type="match status" value="1"/>
</dbReference>
<dbReference type="Proteomes" id="UP000547209">
    <property type="component" value="Unassembled WGS sequence"/>
</dbReference>
<keyword evidence="1" id="KW-0238">DNA-binding</keyword>
<dbReference type="Gene3D" id="1.10.150.130">
    <property type="match status" value="1"/>
</dbReference>
<dbReference type="InterPro" id="IPR029464">
    <property type="entry name" value="HSDR_N"/>
</dbReference>
<dbReference type="CDD" id="cd00397">
    <property type="entry name" value="DNA_BRE_C"/>
    <property type="match status" value="1"/>
</dbReference>
<dbReference type="GO" id="GO:0015074">
    <property type="term" value="P:DNA integration"/>
    <property type="evidence" value="ECO:0007669"/>
    <property type="project" value="InterPro"/>
</dbReference>
<evidence type="ECO:0000259" key="3">
    <source>
        <dbReference type="PROSITE" id="PS51898"/>
    </source>
</evidence>
<reference evidence="4 5" key="1">
    <citation type="submission" date="2020-08" db="EMBL/GenBank/DDBJ databases">
        <title>Cohnella phylogeny.</title>
        <authorList>
            <person name="Dunlap C."/>
        </authorList>
    </citation>
    <scope>NUCLEOTIDE SEQUENCE [LARGE SCALE GENOMIC DNA]</scope>
    <source>
        <strain evidence="4 5">DSM 28246</strain>
    </source>
</reference>
<keyword evidence="5" id="KW-1185">Reference proteome</keyword>
<comment type="caution">
    <text evidence="4">The sequence shown here is derived from an EMBL/GenBank/DDBJ whole genome shotgun (WGS) entry which is preliminary data.</text>
</comment>